<evidence type="ECO:0000313" key="3">
    <source>
        <dbReference type="Proteomes" id="UP000594435"/>
    </source>
</evidence>
<dbReference type="CDD" id="cd06532">
    <property type="entry name" value="Glyco_transf_25"/>
    <property type="match status" value="1"/>
</dbReference>
<dbReference type="EMBL" id="CP065217">
    <property type="protein sequence ID" value="QPL53802.1"/>
    <property type="molecule type" value="Genomic_DNA"/>
</dbReference>
<name>A0AAJ4IBF4_9VIBR</name>
<evidence type="ECO:0000313" key="2">
    <source>
        <dbReference type="EMBL" id="QPL53802.1"/>
    </source>
</evidence>
<dbReference type="AlphaFoldDB" id="A0AAJ4IBF4"/>
<feature type="domain" description="Glycosyl transferase family 25" evidence="1">
    <location>
        <begin position="2"/>
        <end position="176"/>
    </location>
</feature>
<gene>
    <name evidence="2" type="ORF">I3X05_01055</name>
</gene>
<sequence length="240" mass="27752">MKVFVVSLTRSIERRERVQRLLDQEGVDFEFFDAVDGSLPNFTHSEKSRERITRARKGYQMHENELACFASHYEVWQHCIKLNEAIIVLEDNVDPVGPIKEVLTSAFAQINYYGYIKLSATIKQTFHKIISLVNGYDLGGYSSGTCGTTAYIISPSTAELFVKNAQTFLEPVDDYMEKPWRHGVQVYSVYPDLFSRAKVMSTIGSKRKDKSQMTLFNKIYAEFFRTYESILRFISWKNKS</sequence>
<evidence type="ECO:0000259" key="1">
    <source>
        <dbReference type="Pfam" id="PF01755"/>
    </source>
</evidence>
<dbReference type="InterPro" id="IPR002654">
    <property type="entry name" value="Glyco_trans_25"/>
</dbReference>
<organism evidence="2 3">
    <name type="scientific">Vibrio navarrensis</name>
    <dbReference type="NCBI Taxonomy" id="29495"/>
    <lineage>
        <taxon>Bacteria</taxon>
        <taxon>Pseudomonadati</taxon>
        <taxon>Pseudomonadota</taxon>
        <taxon>Gammaproteobacteria</taxon>
        <taxon>Vibrionales</taxon>
        <taxon>Vibrionaceae</taxon>
        <taxon>Vibrio</taxon>
    </lineage>
</organism>
<dbReference type="Proteomes" id="UP000594435">
    <property type="component" value="Chromosome 1"/>
</dbReference>
<reference evidence="2 3" key="1">
    <citation type="submission" date="2020-11" db="EMBL/GenBank/DDBJ databases">
        <title>Complete and Circularized Genome Assembly of a human isolate of Vibrio navarrensis biotype pommerensis with MiSeq and MinION Sequence Data.</title>
        <authorList>
            <person name="Schwartz K."/>
            <person name="Borowiak M."/>
            <person name="Deneke C."/>
            <person name="Balau V."/>
            <person name="Metelmann C."/>
            <person name="Strauch E."/>
        </authorList>
    </citation>
    <scope>NUCLEOTIDE SEQUENCE [LARGE SCALE GENOMIC DNA]</scope>
    <source>
        <strain evidence="2 3">20-VB00237</strain>
    </source>
</reference>
<dbReference type="RefSeq" id="WP_045569379.1">
    <property type="nucleotide sequence ID" value="NZ_CP065217.1"/>
</dbReference>
<accession>A0AAJ4IBF4</accession>
<dbReference type="Pfam" id="PF01755">
    <property type="entry name" value="Glyco_transf_25"/>
    <property type="match status" value="1"/>
</dbReference>
<protein>
    <submittedName>
        <fullName evidence="2">Glycosyltransferase family 25 protein</fullName>
    </submittedName>
</protein>
<proteinExistence type="predicted"/>